<dbReference type="AlphaFoldDB" id="A0A2H5XC33"/>
<dbReference type="EMBL" id="BEHT01000015">
    <property type="protein sequence ID" value="GBC98758.1"/>
    <property type="molecule type" value="Genomic_DNA"/>
</dbReference>
<gene>
    <name evidence="2" type="ORF">HRbin17_01272</name>
</gene>
<dbReference type="Proteomes" id="UP000236173">
    <property type="component" value="Unassembled WGS sequence"/>
</dbReference>
<sequence>MRCTVGVIAVGFVSPVAAQQTKAVEQMAQSVGVIGLFFFTALSYFIVAGWVALMTALLPDWVRQKADTVQRRQLTAFGVGLAVVLAVTVSAALLGQAGKAFPPLGILAVVSVLVLLTLWATGWVAVVWLVGQRVAAVSGWELPPFTAALLGALVLHLAVGMPVAGWAIGLYWAFVAVGAWFIR</sequence>
<feature type="transmembrane region" description="Helical" evidence="1">
    <location>
        <begin position="34"/>
        <end position="62"/>
    </location>
</feature>
<name>A0A2H5XC33_9BACT</name>
<feature type="transmembrane region" description="Helical" evidence="1">
    <location>
        <begin position="106"/>
        <end position="130"/>
    </location>
</feature>
<accession>A0A2H5XC33</accession>
<organism evidence="2 3">
    <name type="scientific">Candidatus Fervidibacter japonicus</name>
    <dbReference type="NCBI Taxonomy" id="2035412"/>
    <lineage>
        <taxon>Bacteria</taxon>
        <taxon>Candidatus Fervidibacterota</taxon>
        <taxon>Candidatus Fervidibacter</taxon>
    </lineage>
</organism>
<evidence type="ECO:0000313" key="3">
    <source>
        <dbReference type="Proteomes" id="UP000236173"/>
    </source>
</evidence>
<proteinExistence type="predicted"/>
<reference evidence="3" key="1">
    <citation type="submission" date="2017-09" db="EMBL/GenBank/DDBJ databases">
        <title>Metaegenomics of thermophilic ammonia-oxidizing enrichment culture.</title>
        <authorList>
            <person name="Kato S."/>
            <person name="Suzuki K."/>
        </authorList>
    </citation>
    <scope>NUCLEOTIDE SEQUENCE [LARGE SCALE GENOMIC DNA]</scope>
</reference>
<protein>
    <submittedName>
        <fullName evidence="2">Uncharacterized protein</fullName>
    </submittedName>
</protein>
<evidence type="ECO:0000256" key="1">
    <source>
        <dbReference type="SAM" id="Phobius"/>
    </source>
</evidence>
<comment type="caution">
    <text evidence="2">The sequence shown here is derived from an EMBL/GenBank/DDBJ whole genome shotgun (WGS) entry which is preliminary data.</text>
</comment>
<feature type="transmembrane region" description="Helical" evidence="1">
    <location>
        <begin position="74"/>
        <end position="94"/>
    </location>
</feature>
<feature type="transmembrane region" description="Helical" evidence="1">
    <location>
        <begin position="165"/>
        <end position="182"/>
    </location>
</feature>
<evidence type="ECO:0000313" key="2">
    <source>
        <dbReference type="EMBL" id="GBC98758.1"/>
    </source>
</evidence>
<keyword evidence="1" id="KW-0472">Membrane</keyword>
<keyword evidence="1" id="KW-1133">Transmembrane helix</keyword>
<keyword evidence="1" id="KW-0812">Transmembrane</keyword>
<feature type="transmembrane region" description="Helical" evidence="1">
    <location>
        <begin position="142"/>
        <end position="159"/>
    </location>
</feature>